<keyword evidence="3" id="KW-0808">Transferase</keyword>
<name>A0A1G8DKH3_9FLAO</name>
<evidence type="ECO:0000259" key="2">
    <source>
        <dbReference type="Pfam" id="PF13439"/>
    </source>
</evidence>
<sequence>MKSKIFFILPTLFAGGAERIISFVSQNLDKEKFDVTLIVIGRENESKFEVTGIPVIFLNKSRVLNGVFEVSILIAKQKPQVVVSCIAHLNIMMGLISVFVSDPIYVGRQAGVPGTPVNYNKPRKKKKSLIKLFFNYEKFGLKQLDHYICQSADMKQNLMNTSGIKDEFITIINNPVTQTNIIKNTTTNTNKIKKYITVGRLSEAKGYVRILKVLSRLSFPFQYTIIGEGTYYDTIIKEVTKLGLKDNVIFIDYTANVSKYLVDNDMFLQGSFSEGFPNALLESCAVGTPVIAFNAPGGTKEIVEDQVNGFLVEDEDEFLKRLNDERQWDPKEIRESVYRKFNKNKIINDYENFFIKLLN</sequence>
<evidence type="ECO:0000313" key="3">
    <source>
        <dbReference type="EMBL" id="SDH57880.1"/>
    </source>
</evidence>
<proteinExistence type="predicted"/>
<feature type="domain" description="Glycosyl transferase family 1" evidence="1">
    <location>
        <begin position="188"/>
        <end position="321"/>
    </location>
</feature>
<dbReference type="PANTHER" id="PTHR12526">
    <property type="entry name" value="GLYCOSYLTRANSFERASE"/>
    <property type="match status" value="1"/>
</dbReference>
<feature type="domain" description="Glycosyltransferase subfamily 4-like N-terminal" evidence="2">
    <location>
        <begin position="15"/>
        <end position="176"/>
    </location>
</feature>
<dbReference type="OrthoDB" id="791981at2"/>
<dbReference type="RefSeq" id="WP_092467602.1">
    <property type="nucleotide sequence ID" value="NZ_FNCZ01000003.1"/>
</dbReference>
<dbReference type="InterPro" id="IPR028098">
    <property type="entry name" value="Glyco_trans_4-like_N"/>
</dbReference>
<dbReference type="InterPro" id="IPR001296">
    <property type="entry name" value="Glyco_trans_1"/>
</dbReference>
<dbReference type="AlphaFoldDB" id="A0A1G8DKH3"/>
<dbReference type="GO" id="GO:0016757">
    <property type="term" value="F:glycosyltransferase activity"/>
    <property type="evidence" value="ECO:0007669"/>
    <property type="project" value="InterPro"/>
</dbReference>
<dbReference type="EMBL" id="FNCZ01000003">
    <property type="protein sequence ID" value="SDH57880.1"/>
    <property type="molecule type" value="Genomic_DNA"/>
</dbReference>
<accession>A0A1G8DKH3</accession>
<dbReference type="Gene3D" id="3.40.50.2000">
    <property type="entry name" value="Glycogen Phosphorylase B"/>
    <property type="match status" value="2"/>
</dbReference>
<dbReference type="CDD" id="cd03811">
    <property type="entry name" value="GT4_GT28_WabH-like"/>
    <property type="match status" value="1"/>
</dbReference>
<evidence type="ECO:0000259" key="1">
    <source>
        <dbReference type="Pfam" id="PF00534"/>
    </source>
</evidence>
<dbReference type="STRING" id="262004.SAMN04489796_103233"/>
<dbReference type="Pfam" id="PF13439">
    <property type="entry name" value="Glyco_transf_4"/>
    <property type="match status" value="1"/>
</dbReference>
<keyword evidence="4" id="KW-1185">Reference proteome</keyword>
<reference evidence="4" key="1">
    <citation type="submission" date="2016-10" db="EMBL/GenBank/DDBJ databases">
        <authorList>
            <person name="Varghese N."/>
            <person name="Submissions S."/>
        </authorList>
    </citation>
    <scope>NUCLEOTIDE SEQUENCE [LARGE SCALE GENOMIC DNA]</scope>
    <source>
        <strain evidence="4">DSM 15363</strain>
    </source>
</reference>
<gene>
    <name evidence="3" type="ORF">SAMN04489796_103233</name>
</gene>
<dbReference type="PANTHER" id="PTHR12526:SF630">
    <property type="entry name" value="GLYCOSYLTRANSFERASE"/>
    <property type="match status" value="1"/>
</dbReference>
<dbReference type="SUPFAM" id="SSF53756">
    <property type="entry name" value="UDP-Glycosyltransferase/glycogen phosphorylase"/>
    <property type="match status" value="1"/>
</dbReference>
<dbReference type="Pfam" id="PF00534">
    <property type="entry name" value="Glycos_transf_1"/>
    <property type="match status" value="1"/>
</dbReference>
<evidence type="ECO:0000313" key="4">
    <source>
        <dbReference type="Proteomes" id="UP000199492"/>
    </source>
</evidence>
<dbReference type="Proteomes" id="UP000199492">
    <property type="component" value="Unassembled WGS sequence"/>
</dbReference>
<protein>
    <submittedName>
        <fullName evidence="3">Glycosyltransferase involved in cell wall bisynthesis</fullName>
    </submittedName>
</protein>
<organism evidence="3 4">
    <name type="scientific">Winogradskyella thalassocola</name>
    <dbReference type="NCBI Taxonomy" id="262004"/>
    <lineage>
        <taxon>Bacteria</taxon>
        <taxon>Pseudomonadati</taxon>
        <taxon>Bacteroidota</taxon>
        <taxon>Flavobacteriia</taxon>
        <taxon>Flavobacteriales</taxon>
        <taxon>Flavobacteriaceae</taxon>
        <taxon>Winogradskyella</taxon>
    </lineage>
</organism>